<feature type="domain" description="Cadherin" evidence="9">
    <location>
        <begin position="104"/>
        <end position="204"/>
    </location>
</feature>
<keyword evidence="3" id="KW-0677">Repeat</keyword>
<name>A0A0D8XMZ9_DICVI</name>
<evidence type="ECO:0000256" key="2">
    <source>
        <dbReference type="ARBA" id="ARBA00022692"/>
    </source>
</evidence>
<dbReference type="Proteomes" id="UP000053766">
    <property type="component" value="Unassembled WGS sequence"/>
</dbReference>
<dbReference type="GO" id="GO:0007156">
    <property type="term" value="P:homophilic cell adhesion via plasma membrane adhesion molecules"/>
    <property type="evidence" value="ECO:0007669"/>
    <property type="project" value="InterPro"/>
</dbReference>
<dbReference type="CDD" id="cd11304">
    <property type="entry name" value="Cadherin_repeat"/>
    <property type="match status" value="2"/>
</dbReference>
<dbReference type="PANTHER" id="PTHR24026">
    <property type="entry name" value="FAT ATYPICAL CADHERIN-RELATED"/>
    <property type="match status" value="1"/>
</dbReference>
<feature type="region of interest" description="Disordered" evidence="8">
    <location>
        <begin position="421"/>
        <end position="442"/>
    </location>
</feature>
<dbReference type="SUPFAM" id="SSF49313">
    <property type="entry name" value="Cadherin-like"/>
    <property type="match status" value="2"/>
</dbReference>
<keyword evidence="11" id="KW-1185">Reference proteome</keyword>
<evidence type="ECO:0000256" key="3">
    <source>
        <dbReference type="ARBA" id="ARBA00022737"/>
    </source>
</evidence>
<dbReference type="PROSITE" id="PS00232">
    <property type="entry name" value="CADHERIN_1"/>
    <property type="match status" value="1"/>
</dbReference>
<reference evidence="11" key="2">
    <citation type="journal article" date="2016" name="Sci. Rep.">
        <title>Dictyocaulus viviparus genome, variome and transcriptome elucidate lungworm biology and support future intervention.</title>
        <authorList>
            <person name="McNulty S.N."/>
            <person name="Strube C."/>
            <person name="Rosa B.A."/>
            <person name="Martin J.C."/>
            <person name="Tyagi R."/>
            <person name="Choi Y.J."/>
            <person name="Wang Q."/>
            <person name="Hallsworth Pepin K."/>
            <person name="Zhang X."/>
            <person name="Ozersky P."/>
            <person name="Wilson R.K."/>
            <person name="Sternberg P.W."/>
            <person name="Gasser R.B."/>
            <person name="Mitreva M."/>
        </authorList>
    </citation>
    <scope>NUCLEOTIDE SEQUENCE [LARGE SCALE GENOMIC DNA]</scope>
    <source>
        <strain evidence="11">HannoverDv2000</strain>
    </source>
</reference>
<dbReference type="PROSITE" id="PS50268">
    <property type="entry name" value="CADHERIN_2"/>
    <property type="match status" value="2"/>
</dbReference>
<dbReference type="GO" id="GO:0005886">
    <property type="term" value="C:plasma membrane"/>
    <property type="evidence" value="ECO:0007669"/>
    <property type="project" value="UniProtKB-SubCell"/>
</dbReference>
<evidence type="ECO:0000256" key="7">
    <source>
        <dbReference type="PROSITE-ProRule" id="PRU00043"/>
    </source>
</evidence>
<evidence type="ECO:0000256" key="6">
    <source>
        <dbReference type="ARBA" id="ARBA00023136"/>
    </source>
</evidence>
<keyword evidence="2" id="KW-0812">Transmembrane</keyword>
<dbReference type="InterPro" id="IPR002126">
    <property type="entry name" value="Cadherin-like_dom"/>
</dbReference>
<protein>
    <submittedName>
        <fullName evidence="10">Cadherin domain protein</fullName>
    </submittedName>
</protein>
<evidence type="ECO:0000313" key="11">
    <source>
        <dbReference type="Proteomes" id="UP000053766"/>
    </source>
</evidence>
<dbReference type="Gene3D" id="2.60.40.60">
    <property type="entry name" value="Cadherins"/>
    <property type="match status" value="2"/>
</dbReference>
<dbReference type="EMBL" id="KN716530">
    <property type="protein sequence ID" value="KJH43731.1"/>
    <property type="molecule type" value="Genomic_DNA"/>
</dbReference>
<keyword evidence="5" id="KW-1133">Transmembrane helix</keyword>
<dbReference type="PANTHER" id="PTHR24026:SF126">
    <property type="entry name" value="PROTOCADHERIN FAT 4"/>
    <property type="match status" value="1"/>
</dbReference>
<evidence type="ECO:0000256" key="1">
    <source>
        <dbReference type="ARBA" id="ARBA00004370"/>
    </source>
</evidence>
<gene>
    <name evidence="10" type="ORF">DICVIV_10248</name>
</gene>
<feature type="domain" description="Cadherin" evidence="9">
    <location>
        <begin position="205"/>
        <end position="314"/>
    </location>
</feature>
<dbReference type="PRINTS" id="PR00205">
    <property type="entry name" value="CADHERIN"/>
</dbReference>
<dbReference type="InterPro" id="IPR020894">
    <property type="entry name" value="Cadherin_CS"/>
</dbReference>
<keyword evidence="6" id="KW-0472">Membrane</keyword>
<dbReference type="SMART" id="SM00112">
    <property type="entry name" value="CA"/>
    <property type="match status" value="2"/>
</dbReference>
<dbReference type="STRING" id="29172.A0A0D8XMZ9"/>
<evidence type="ECO:0000256" key="4">
    <source>
        <dbReference type="ARBA" id="ARBA00022837"/>
    </source>
</evidence>
<sequence length="571" mass="63594">MTLEHASATVRRLPTSAEEHCTVCELTVAVQNIEIIHAIIISKTSRIELPEALERQSPETSLEFGLEPLDTLSSQSHNDIRSLKRVQSKDTLVIPLNDSSTRFEHCVIRVAMPENSAVGSHVTTLSVLNKKDWTLIDMVNPDGTFDIRQDSGEVYIRDNRIMDRELFTNLELVVEIHGSSHRTKCARARVTVELLDENDNRPTFEKDRYVFWLSETASIGTVVGVVRARDIDEGEAGRVSYRFINDSSMFSIREKGKDAEIVTSSSLQGFTNLVLIVEASDHAPPFLASQIPVHVVITSSELQSSGAEAGKPTINGVALIPQQPLDFSMITESSSTEEFLKTAFTTMPSISRRSWLRKKSSRRTINELNTSTLYTTSSLMPKKADNDMIHAALVSNKSLSEEDKRTPAFVLNRIEDEERHLSMGVDRGNRKNPKSNKSSSLTNFDPCQILSEDICSPISWASTSEFMATSAVISHELTSFSFVEPSYYFEIFGIPQEGDIMGRVEAYPHAQMYAIDRKISEKFKIDPDLGELSVGRNLRDFGGNNISFEVSATDGVRTVVIVCTGVTEQEI</sequence>
<dbReference type="InterPro" id="IPR015919">
    <property type="entry name" value="Cadherin-like_sf"/>
</dbReference>
<evidence type="ECO:0000259" key="9">
    <source>
        <dbReference type="PROSITE" id="PS50268"/>
    </source>
</evidence>
<evidence type="ECO:0000256" key="8">
    <source>
        <dbReference type="SAM" id="MobiDB-lite"/>
    </source>
</evidence>
<comment type="subcellular location">
    <subcellularLocation>
        <location evidence="1">Membrane</location>
    </subcellularLocation>
</comment>
<organism evidence="10 11">
    <name type="scientific">Dictyocaulus viviparus</name>
    <name type="common">Bovine lungworm</name>
    <dbReference type="NCBI Taxonomy" id="29172"/>
    <lineage>
        <taxon>Eukaryota</taxon>
        <taxon>Metazoa</taxon>
        <taxon>Ecdysozoa</taxon>
        <taxon>Nematoda</taxon>
        <taxon>Chromadorea</taxon>
        <taxon>Rhabditida</taxon>
        <taxon>Rhabditina</taxon>
        <taxon>Rhabditomorpha</taxon>
        <taxon>Strongyloidea</taxon>
        <taxon>Metastrongylidae</taxon>
        <taxon>Dictyocaulus</taxon>
    </lineage>
</organism>
<accession>A0A0D8XMZ9</accession>
<keyword evidence="4 7" id="KW-0106">Calcium</keyword>
<dbReference type="OrthoDB" id="5870839at2759"/>
<proteinExistence type="predicted"/>
<evidence type="ECO:0000256" key="5">
    <source>
        <dbReference type="ARBA" id="ARBA00022989"/>
    </source>
</evidence>
<dbReference type="AlphaFoldDB" id="A0A0D8XMZ9"/>
<dbReference type="Pfam" id="PF00028">
    <property type="entry name" value="Cadherin"/>
    <property type="match status" value="1"/>
</dbReference>
<evidence type="ECO:0000313" key="10">
    <source>
        <dbReference type="EMBL" id="KJH43731.1"/>
    </source>
</evidence>
<dbReference type="GO" id="GO:0005509">
    <property type="term" value="F:calcium ion binding"/>
    <property type="evidence" value="ECO:0007669"/>
    <property type="project" value="UniProtKB-UniRule"/>
</dbReference>
<reference evidence="10 11" key="1">
    <citation type="submission" date="2013-11" db="EMBL/GenBank/DDBJ databases">
        <title>Draft genome of the bovine lungworm Dictyocaulus viviparus.</title>
        <authorList>
            <person name="Mitreva M."/>
        </authorList>
    </citation>
    <scope>NUCLEOTIDE SEQUENCE [LARGE SCALE GENOMIC DNA]</scope>
    <source>
        <strain evidence="10 11">HannoverDv2000</strain>
    </source>
</reference>